<keyword evidence="5" id="KW-0812">Transmembrane</keyword>
<dbReference type="Proteomes" id="UP000626092">
    <property type="component" value="Unassembled WGS sequence"/>
</dbReference>
<dbReference type="OrthoDB" id="2747330at2759"/>
<dbReference type="PANTHER" id="PTHR13683">
    <property type="entry name" value="ASPARTYL PROTEASES"/>
    <property type="match status" value="1"/>
</dbReference>
<gene>
    <name evidence="7" type="ORF">RHSIM_Rhsim06G0101800</name>
</gene>
<dbReference type="InterPro" id="IPR032799">
    <property type="entry name" value="TAXi_C"/>
</dbReference>
<dbReference type="Pfam" id="PF14541">
    <property type="entry name" value="TAXi_C"/>
    <property type="match status" value="1"/>
</dbReference>
<dbReference type="InterPro" id="IPR032861">
    <property type="entry name" value="TAXi_N"/>
</dbReference>
<dbReference type="Gene3D" id="2.40.70.10">
    <property type="entry name" value="Acid Proteases"/>
    <property type="match status" value="2"/>
</dbReference>
<dbReference type="FunFam" id="2.40.70.10:FF:000015">
    <property type="entry name" value="Aspartyl protease family protein"/>
    <property type="match status" value="1"/>
</dbReference>
<dbReference type="PROSITE" id="PS51767">
    <property type="entry name" value="PEPTIDASE_A1"/>
    <property type="match status" value="1"/>
</dbReference>
<dbReference type="AlphaFoldDB" id="A0A834H441"/>
<feature type="domain" description="Peptidase A1" evidence="6">
    <location>
        <begin position="93"/>
        <end position="450"/>
    </location>
</feature>
<protein>
    <recommendedName>
        <fullName evidence="6">Peptidase A1 domain-containing protein</fullName>
    </recommendedName>
</protein>
<evidence type="ECO:0000256" key="3">
    <source>
        <dbReference type="ARBA" id="ARBA00022750"/>
    </source>
</evidence>
<keyword evidence="2" id="KW-0645">Protease</keyword>
<keyword evidence="5" id="KW-1133">Transmembrane helix</keyword>
<organism evidence="7 8">
    <name type="scientific">Rhododendron simsii</name>
    <name type="common">Sims's rhododendron</name>
    <dbReference type="NCBI Taxonomy" id="118357"/>
    <lineage>
        <taxon>Eukaryota</taxon>
        <taxon>Viridiplantae</taxon>
        <taxon>Streptophyta</taxon>
        <taxon>Embryophyta</taxon>
        <taxon>Tracheophyta</taxon>
        <taxon>Spermatophyta</taxon>
        <taxon>Magnoliopsida</taxon>
        <taxon>eudicotyledons</taxon>
        <taxon>Gunneridae</taxon>
        <taxon>Pentapetalae</taxon>
        <taxon>asterids</taxon>
        <taxon>Ericales</taxon>
        <taxon>Ericaceae</taxon>
        <taxon>Ericoideae</taxon>
        <taxon>Rhodoreae</taxon>
        <taxon>Rhododendron</taxon>
    </lineage>
</organism>
<dbReference type="InterPro" id="IPR021109">
    <property type="entry name" value="Peptidase_aspartic_dom_sf"/>
</dbReference>
<evidence type="ECO:0000313" key="8">
    <source>
        <dbReference type="Proteomes" id="UP000626092"/>
    </source>
</evidence>
<dbReference type="GO" id="GO:0004190">
    <property type="term" value="F:aspartic-type endopeptidase activity"/>
    <property type="evidence" value="ECO:0007669"/>
    <property type="project" value="UniProtKB-KW"/>
</dbReference>
<evidence type="ECO:0000256" key="5">
    <source>
        <dbReference type="SAM" id="Phobius"/>
    </source>
</evidence>
<dbReference type="EMBL" id="WJXA01000006">
    <property type="protein sequence ID" value="KAF7141103.1"/>
    <property type="molecule type" value="Genomic_DNA"/>
</dbReference>
<reference evidence="7" key="1">
    <citation type="submission" date="2019-11" db="EMBL/GenBank/DDBJ databases">
        <authorList>
            <person name="Liu Y."/>
            <person name="Hou J."/>
            <person name="Li T.-Q."/>
            <person name="Guan C.-H."/>
            <person name="Wu X."/>
            <person name="Wu H.-Z."/>
            <person name="Ling F."/>
            <person name="Zhang R."/>
            <person name="Shi X.-G."/>
            <person name="Ren J.-P."/>
            <person name="Chen E.-F."/>
            <person name="Sun J.-M."/>
        </authorList>
    </citation>
    <scope>NUCLEOTIDE SEQUENCE</scope>
    <source>
        <strain evidence="7">Adult_tree_wgs_1</strain>
        <tissue evidence="7">Leaves</tissue>
    </source>
</reference>
<dbReference type="GO" id="GO:0006508">
    <property type="term" value="P:proteolysis"/>
    <property type="evidence" value="ECO:0007669"/>
    <property type="project" value="UniProtKB-KW"/>
</dbReference>
<keyword evidence="8" id="KW-1185">Reference proteome</keyword>
<sequence length="455" mass="49925">MGERKKETSSMLVIYSALFLILTFVVSFSAARELQSQTKEQTRSPNRFGSSLVFPVQGDVYPNGYACDAQLRIFYLILEMNYAIELLGIPRFFYATIYIGNPPKRYYLDIDTGSNLTWVQCAAGPRAKLLKAPNNPYKPNNNALFCKDPLCAFVDQPNNFPCEAPNDQCDYEVHYADYGSSLGVLVRDSFTLKLTNGSTFKPTLAFGCGYNQEFSGQFPSPYVDGVLGLANGKSSLVSQLLGFGLTQNVIGHCFGGQGKGFLFFGDDILPSGLVWAPRVPNSLNYYMAGPVDLLSGGKTSVAKGLYVVFDSGSTYTYLNPQAYQATLTLASCMFIILKQITVKTALLKKPLSPVKDGNLPICWKGVKPFRSIDAVKSNFSPLALSFTNTKNVAFLLPPESYLVITSHGNVCLGILDGADAHLGSLNIIGDISMQDKLVVYDNERERIGWTSYNCN</sequence>
<comment type="similarity">
    <text evidence="1">Belongs to the peptidase A1 family.</text>
</comment>
<keyword evidence="5" id="KW-0472">Membrane</keyword>
<dbReference type="InterPro" id="IPR033121">
    <property type="entry name" value="PEPTIDASE_A1"/>
</dbReference>
<accession>A0A834H441</accession>
<name>A0A834H441_RHOSS</name>
<evidence type="ECO:0000256" key="2">
    <source>
        <dbReference type="ARBA" id="ARBA00022670"/>
    </source>
</evidence>
<evidence type="ECO:0000259" key="6">
    <source>
        <dbReference type="PROSITE" id="PS51767"/>
    </source>
</evidence>
<dbReference type="SUPFAM" id="SSF50630">
    <property type="entry name" value="Acid proteases"/>
    <property type="match status" value="1"/>
</dbReference>
<dbReference type="PRINTS" id="PR00792">
    <property type="entry name" value="PEPSIN"/>
</dbReference>
<dbReference type="PANTHER" id="PTHR13683:SF227">
    <property type="entry name" value="EUKARYOTIC ASPARTYL PROTEASE FAMILY PROTEIN"/>
    <property type="match status" value="1"/>
</dbReference>
<dbReference type="InterPro" id="IPR001461">
    <property type="entry name" value="Aspartic_peptidase_A1"/>
</dbReference>
<proteinExistence type="inferred from homology"/>
<keyword evidence="4" id="KW-0378">Hydrolase</keyword>
<comment type="caution">
    <text evidence="7">The sequence shown here is derived from an EMBL/GenBank/DDBJ whole genome shotgun (WGS) entry which is preliminary data.</text>
</comment>
<evidence type="ECO:0000256" key="1">
    <source>
        <dbReference type="ARBA" id="ARBA00007447"/>
    </source>
</evidence>
<evidence type="ECO:0000313" key="7">
    <source>
        <dbReference type="EMBL" id="KAF7141103.1"/>
    </source>
</evidence>
<keyword evidence="3" id="KW-0064">Aspartyl protease</keyword>
<evidence type="ECO:0000256" key="4">
    <source>
        <dbReference type="ARBA" id="ARBA00022801"/>
    </source>
</evidence>
<dbReference type="Pfam" id="PF14543">
    <property type="entry name" value="TAXi_N"/>
    <property type="match status" value="1"/>
</dbReference>
<feature type="transmembrane region" description="Helical" evidence="5">
    <location>
        <begin position="12"/>
        <end position="31"/>
    </location>
</feature>